<evidence type="ECO:0000256" key="1">
    <source>
        <dbReference type="ARBA" id="ARBA00009762"/>
    </source>
</evidence>
<organism evidence="2 3">
    <name type="scientific">Salix udensis</name>
    <dbReference type="NCBI Taxonomy" id="889485"/>
    <lineage>
        <taxon>Eukaryota</taxon>
        <taxon>Viridiplantae</taxon>
        <taxon>Streptophyta</taxon>
        <taxon>Embryophyta</taxon>
        <taxon>Tracheophyta</taxon>
        <taxon>Spermatophyta</taxon>
        <taxon>Magnoliopsida</taxon>
        <taxon>eudicotyledons</taxon>
        <taxon>Gunneridae</taxon>
        <taxon>Pentapetalae</taxon>
        <taxon>rosids</taxon>
        <taxon>fabids</taxon>
        <taxon>Malpighiales</taxon>
        <taxon>Salicaceae</taxon>
        <taxon>Saliceae</taxon>
        <taxon>Salix</taxon>
    </lineage>
</organism>
<dbReference type="Pfam" id="PF01896">
    <property type="entry name" value="DNA_primase_S"/>
    <property type="match status" value="1"/>
</dbReference>
<name>A0AAD6P400_9ROSI</name>
<dbReference type="Gene3D" id="3.90.920.10">
    <property type="entry name" value="DNA primase, PRIM domain"/>
    <property type="match status" value="1"/>
</dbReference>
<evidence type="ECO:0000313" key="2">
    <source>
        <dbReference type="EMBL" id="KAJ6415435.1"/>
    </source>
</evidence>
<comment type="caution">
    <text evidence="2">The sequence shown here is derived from an EMBL/GenBank/DDBJ whole genome shotgun (WGS) entry which is preliminary data.</text>
</comment>
<evidence type="ECO:0008006" key="4">
    <source>
        <dbReference type="Google" id="ProtNLM"/>
    </source>
</evidence>
<keyword evidence="3" id="KW-1185">Reference proteome</keyword>
<gene>
    <name evidence="2" type="ORF">OIU84_004266</name>
</gene>
<dbReference type="SUPFAM" id="SSF56747">
    <property type="entry name" value="Prim-pol domain"/>
    <property type="match status" value="1"/>
</dbReference>
<reference evidence="2 3" key="1">
    <citation type="journal article" date="2023" name="Int. J. Mol. Sci.">
        <title>De Novo Assembly and Annotation of 11 Diverse Shrub Willow (Salix) Genomes Reveals Novel Gene Organization in Sex-Linked Regions.</title>
        <authorList>
            <person name="Hyden B."/>
            <person name="Feng K."/>
            <person name="Yates T.B."/>
            <person name="Jawdy S."/>
            <person name="Cereghino C."/>
            <person name="Smart L.B."/>
            <person name="Muchero W."/>
        </authorList>
    </citation>
    <scope>NUCLEOTIDE SEQUENCE [LARGE SCALE GENOMIC DNA]</scope>
    <source>
        <tissue evidence="2">Shoot tip</tissue>
    </source>
</reference>
<dbReference type="GO" id="GO:0006269">
    <property type="term" value="P:DNA replication, synthesis of primer"/>
    <property type="evidence" value="ECO:0007669"/>
    <property type="project" value="InterPro"/>
</dbReference>
<sequence>MKHSYPTAQTARVMHQLSILEPATLEWQAQGLRRCVEEIVFSFTYPRLDMEVSRHMNHLLKAPFCVHPKTGRVCVPIDPNHCDEFDPTAVPTLSQLFEELNMGGTRAHDDNEWDRTSLGESISFFRSSFLQPLLKSCKEEMESSYNAKLQQSKSSLSW</sequence>
<accession>A0AAD6P400</accession>
<dbReference type="PANTHER" id="PTHR10536">
    <property type="entry name" value="DNA PRIMASE SMALL SUBUNIT"/>
    <property type="match status" value="1"/>
</dbReference>
<proteinExistence type="inferred from homology"/>
<dbReference type="EMBL" id="JAPFFJ010000012">
    <property type="protein sequence ID" value="KAJ6415435.1"/>
    <property type="molecule type" value="Genomic_DNA"/>
</dbReference>
<dbReference type="Proteomes" id="UP001162972">
    <property type="component" value="Chromosome 3"/>
</dbReference>
<dbReference type="AlphaFoldDB" id="A0AAD6P400"/>
<protein>
    <recommendedName>
        <fullName evidence="4">DNA primase small subunit</fullName>
    </recommendedName>
</protein>
<dbReference type="InterPro" id="IPR002755">
    <property type="entry name" value="DNA_primase_S"/>
</dbReference>
<comment type="similarity">
    <text evidence="1">Belongs to the eukaryotic-type primase small subunit family.</text>
</comment>
<dbReference type="GO" id="GO:0003899">
    <property type="term" value="F:DNA-directed RNA polymerase activity"/>
    <property type="evidence" value="ECO:0007669"/>
    <property type="project" value="InterPro"/>
</dbReference>
<evidence type="ECO:0000313" key="3">
    <source>
        <dbReference type="Proteomes" id="UP001162972"/>
    </source>
</evidence>